<keyword evidence="2" id="KW-1185">Reference proteome</keyword>
<comment type="caution">
    <text evidence="1">The sequence shown here is derived from an EMBL/GenBank/DDBJ whole genome shotgun (WGS) entry which is preliminary data.</text>
</comment>
<organism evidence="1 2">
    <name type="scientific">Holotrichia oblita</name>
    <name type="common">Chafer beetle</name>
    <dbReference type="NCBI Taxonomy" id="644536"/>
    <lineage>
        <taxon>Eukaryota</taxon>
        <taxon>Metazoa</taxon>
        <taxon>Ecdysozoa</taxon>
        <taxon>Arthropoda</taxon>
        <taxon>Hexapoda</taxon>
        <taxon>Insecta</taxon>
        <taxon>Pterygota</taxon>
        <taxon>Neoptera</taxon>
        <taxon>Endopterygota</taxon>
        <taxon>Coleoptera</taxon>
        <taxon>Polyphaga</taxon>
        <taxon>Scarabaeiformia</taxon>
        <taxon>Scarabaeidae</taxon>
        <taxon>Melolonthinae</taxon>
        <taxon>Holotrichia</taxon>
    </lineage>
</organism>
<name>A0ACB9TVE2_HOLOL</name>
<accession>A0ACB9TVE2</accession>
<sequence>MSTYKRTSDRKLVFTVELMAEIRDKISNGQSKRSIERELNIPEATLRKRLKIATIPISLGRYKCIFSEEQETELAKYVQEMDCRFYGLTMKDLSSIAFELAKANGVEHNFNPQKMVAGKTWIHNHSSHRSLNVIKYCRENSINLLSLPPHASHKVQPLDKGYFGPLKTAYSQATDNWLVTNPGKAITQKQVAGLFKTPYYEVSNLDKAVRAFETTGIWPYNPDQFNDEDFAPSLVTDKPYNVSEEVPEAVEVPGAAGISMEVDETAKKT</sequence>
<reference evidence="1" key="1">
    <citation type="submission" date="2022-04" db="EMBL/GenBank/DDBJ databases">
        <title>Chromosome-scale genome assembly of Holotrichia oblita Faldermann.</title>
        <authorList>
            <person name="Rongchong L."/>
        </authorList>
    </citation>
    <scope>NUCLEOTIDE SEQUENCE</scope>
    <source>
        <strain evidence="1">81SQS9</strain>
    </source>
</reference>
<evidence type="ECO:0000313" key="1">
    <source>
        <dbReference type="EMBL" id="KAI4470790.1"/>
    </source>
</evidence>
<protein>
    <submittedName>
        <fullName evidence="1">Dde superfamily endonuclease</fullName>
    </submittedName>
</protein>
<gene>
    <name evidence="1" type="ORF">MML48_1g01146</name>
</gene>
<proteinExistence type="predicted"/>
<keyword evidence="1" id="KW-0255">Endonuclease</keyword>
<evidence type="ECO:0000313" key="2">
    <source>
        <dbReference type="Proteomes" id="UP001056778"/>
    </source>
</evidence>
<keyword evidence="1" id="KW-0378">Hydrolase</keyword>
<keyword evidence="1" id="KW-0540">Nuclease</keyword>
<dbReference type="EMBL" id="CM043015">
    <property type="protein sequence ID" value="KAI4470790.1"/>
    <property type="molecule type" value="Genomic_DNA"/>
</dbReference>
<dbReference type="Proteomes" id="UP001056778">
    <property type="component" value="Chromosome 1"/>
</dbReference>